<reference evidence="4" key="1">
    <citation type="journal article" date="2019" name="Int. J. Syst. Evol. Microbiol.">
        <title>The Global Catalogue of Microorganisms (GCM) 10K type strain sequencing project: providing services to taxonomists for standard genome sequencing and annotation.</title>
        <authorList>
            <consortium name="The Broad Institute Genomics Platform"/>
            <consortium name="The Broad Institute Genome Sequencing Center for Infectious Disease"/>
            <person name="Wu L."/>
            <person name="Ma J."/>
        </authorList>
    </citation>
    <scope>NUCLEOTIDE SEQUENCE [LARGE SCALE GENOMIC DNA]</scope>
    <source>
        <strain evidence="4">CGMCC 4.7277</strain>
    </source>
</reference>
<dbReference type="SUPFAM" id="SSF52540">
    <property type="entry name" value="P-loop containing nucleoside triphosphate hydrolases"/>
    <property type="match status" value="1"/>
</dbReference>
<feature type="compositionally biased region" description="Polar residues" evidence="1">
    <location>
        <begin position="31"/>
        <end position="41"/>
    </location>
</feature>
<dbReference type="InterPro" id="IPR022488">
    <property type="entry name" value="PPK2-related"/>
</dbReference>
<dbReference type="InterPro" id="IPR022300">
    <property type="entry name" value="PPK2-rel_1"/>
</dbReference>
<dbReference type="GO" id="GO:0016301">
    <property type="term" value="F:kinase activity"/>
    <property type="evidence" value="ECO:0007669"/>
    <property type="project" value="UniProtKB-KW"/>
</dbReference>
<dbReference type="PANTHER" id="PTHR34383">
    <property type="entry name" value="POLYPHOSPHATE:AMP PHOSPHOTRANSFERASE-RELATED"/>
    <property type="match status" value="1"/>
</dbReference>
<feature type="domain" description="Polyphosphate kinase-2-related" evidence="2">
    <location>
        <begin position="66"/>
        <end position="286"/>
    </location>
</feature>
<sequence length="304" mass="34524">MPSTPGAPPLSPDTPAARKSLAKILAPWQPAPTSETPGQDSNNRKRKHRSLADFDPAAKPFSIGDKQLDKAAVEALALELDELQNLFYADKRYKLLVILQGTDTAGKDGTLRDVFNRISPLGVQTAGWKAPTEEERAHDYLWRIHQRMPGAGEMMIFNRSHYEDVLVPPVNGWITPEQTAQRYQHINDFERMLSETGTVILKFMLHISLDEQRERLQARLDDPTKQWKFNMGDLEARKQWKQYQKAYEDLLNATSTPWAPWTVVPSNSKTHRNLMVATVVRHALQNLELRYPPGDPALKGLKVT</sequence>
<comment type="caution">
    <text evidence="3">The sequence shown here is derived from an EMBL/GenBank/DDBJ whole genome shotgun (WGS) entry which is preliminary data.</text>
</comment>
<proteinExistence type="predicted"/>
<dbReference type="Gene3D" id="3.40.50.300">
    <property type="entry name" value="P-loop containing nucleotide triphosphate hydrolases"/>
    <property type="match status" value="1"/>
</dbReference>
<dbReference type="EMBL" id="JBHSMX010000011">
    <property type="protein sequence ID" value="MFC5520632.1"/>
    <property type="molecule type" value="Genomic_DNA"/>
</dbReference>
<name>A0ABW0Q9S7_9BURK</name>
<evidence type="ECO:0000259" key="2">
    <source>
        <dbReference type="Pfam" id="PF03976"/>
    </source>
</evidence>
<dbReference type="PANTHER" id="PTHR34383:SF3">
    <property type="entry name" value="POLYPHOSPHATE:AMP PHOSPHOTRANSFERASE"/>
    <property type="match status" value="1"/>
</dbReference>
<gene>
    <name evidence="3" type="ORF">ACFPP7_06840</name>
</gene>
<evidence type="ECO:0000313" key="4">
    <source>
        <dbReference type="Proteomes" id="UP001596084"/>
    </source>
</evidence>
<organism evidence="3 4">
    <name type="scientific">Polaromonas jejuensis</name>
    <dbReference type="NCBI Taxonomy" id="457502"/>
    <lineage>
        <taxon>Bacteria</taxon>
        <taxon>Pseudomonadati</taxon>
        <taxon>Pseudomonadota</taxon>
        <taxon>Betaproteobacteria</taxon>
        <taxon>Burkholderiales</taxon>
        <taxon>Comamonadaceae</taxon>
        <taxon>Polaromonas</taxon>
    </lineage>
</organism>
<keyword evidence="3" id="KW-0418">Kinase</keyword>
<keyword evidence="4" id="KW-1185">Reference proteome</keyword>
<evidence type="ECO:0000256" key="1">
    <source>
        <dbReference type="SAM" id="MobiDB-lite"/>
    </source>
</evidence>
<dbReference type="Pfam" id="PF03976">
    <property type="entry name" value="PPK2"/>
    <property type="match status" value="1"/>
</dbReference>
<dbReference type="NCBIfam" id="TIGR03709">
    <property type="entry name" value="PPK2_rel_1"/>
    <property type="match status" value="1"/>
</dbReference>
<keyword evidence="3" id="KW-0808">Transferase</keyword>
<protein>
    <submittedName>
        <fullName evidence="3">PPK2 family polyphosphate kinase</fullName>
    </submittedName>
</protein>
<feature type="region of interest" description="Disordered" evidence="1">
    <location>
        <begin position="1"/>
        <end position="56"/>
    </location>
</feature>
<dbReference type="Proteomes" id="UP001596084">
    <property type="component" value="Unassembled WGS sequence"/>
</dbReference>
<feature type="compositionally biased region" description="Pro residues" evidence="1">
    <location>
        <begin position="1"/>
        <end position="12"/>
    </location>
</feature>
<accession>A0ABW0Q9S7</accession>
<dbReference type="InterPro" id="IPR027417">
    <property type="entry name" value="P-loop_NTPase"/>
</dbReference>
<dbReference type="RefSeq" id="WP_068831254.1">
    <property type="nucleotide sequence ID" value="NZ_JBHSMX010000011.1"/>
</dbReference>
<evidence type="ECO:0000313" key="3">
    <source>
        <dbReference type="EMBL" id="MFC5520632.1"/>
    </source>
</evidence>